<dbReference type="GeneID" id="109413520"/>
<dbReference type="EnsemblMetazoa" id="AALFPA23_017835.R26111">
    <property type="protein sequence ID" value="AALFPA23_017835.P26111"/>
    <property type="gene ID" value="AALFPA23_017835"/>
</dbReference>
<dbReference type="Proteomes" id="UP000069940">
    <property type="component" value="Unassembled WGS sequence"/>
</dbReference>
<proteinExistence type="predicted"/>
<dbReference type="InterPro" id="IPR050951">
    <property type="entry name" value="Retrovirus_Pol_polyprotein"/>
</dbReference>
<protein>
    <recommendedName>
        <fullName evidence="3">Peptidase A2 domain-containing protein</fullName>
    </recommendedName>
</protein>
<dbReference type="RefSeq" id="XP_062713077.1">
    <property type="nucleotide sequence ID" value="XM_062857093.1"/>
</dbReference>
<evidence type="ECO:0008006" key="3">
    <source>
        <dbReference type="Google" id="ProtNLM"/>
    </source>
</evidence>
<dbReference type="CDD" id="cd05481">
    <property type="entry name" value="retropepsin_like_LTR_1"/>
    <property type="match status" value="1"/>
</dbReference>
<dbReference type="PANTHER" id="PTHR37984">
    <property type="entry name" value="PROTEIN CBG26694"/>
    <property type="match status" value="1"/>
</dbReference>
<name>A0ABM1ZEZ8_AEDAL</name>
<dbReference type="PANTHER" id="PTHR37984:SF8">
    <property type="entry name" value="CCHC-TYPE DOMAIN-CONTAINING PROTEIN"/>
    <property type="match status" value="1"/>
</dbReference>
<reference evidence="2" key="1">
    <citation type="journal article" date="2015" name="Proc. Natl. Acad. Sci. U.S.A.">
        <title>Genome sequence of the Asian Tiger mosquito, Aedes albopictus, reveals insights into its biology, genetics, and evolution.</title>
        <authorList>
            <person name="Chen X.G."/>
            <person name="Jiang X."/>
            <person name="Gu J."/>
            <person name="Xu M."/>
            <person name="Wu Y."/>
            <person name="Deng Y."/>
            <person name="Zhang C."/>
            <person name="Bonizzoni M."/>
            <person name="Dermauw W."/>
            <person name="Vontas J."/>
            <person name="Armbruster P."/>
            <person name="Huang X."/>
            <person name="Yang Y."/>
            <person name="Zhang H."/>
            <person name="He W."/>
            <person name="Peng H."/>
            <person name="Liu Y."/>
            <person name="Wu K."/>
            <person name="Chen J."/>
            <person name="Lirakis M."/>
            <person name="Topalis P."/>
            <person name="Van Leeuwen T."/>
            <person name="Hall A.B."/>
            <person name="Jiang X."/>
            <person name="Thorpe C."/>
            <person name="Mueller R.L."/>
            <person name="Sun C."/>
            <person name="Waterhouse R.M."/>
            <person name="Yan G."/>
            <person name="Tu Z.J."/>
            <person name="Fang X."/>
            <person name="James A.A."/>
        </authorList>
    </citation>
    <scope>NUCLEOTIDE SEQUENCE [LARGE SCALE GENOMIC DNA]</scope>
    <source>
        <strain evidence="2">Foshan</strain>
    </source>
</reference>
<accession>A0ABM1ZEZ8</accession>
<sequence>MAEEIAQLLKQQNQIFAYWAERVGNFQITIPNPASPAHLTSQSVPLPPPLCLEGDMEENYTFFESNWKNYAVAVGMNDWPESENKKKVSFLLSVVGTDALKRYFNFELNEQQKASPEAVLDAIKAKVVPVRNIIVDRLEFFSVIQIPTETIDEYVSRLKLLGKPCRFGALEQDMMVFKIVTSNKWPNLKAKMLTIPDVNLPKAIDLCRMEEITARHSKQLSLEPSMDVNKVTDQVCKFCGGRHPFKRGACPAFGKRCDKCGGKNHFQRVCKSSGSSGNLKPGRRVKAVVTSDARTSCAPGDEEEDIWIQEEEETVIGKITDNSATGGAVLAELSLKFGNEWKPVGCELDTGARASIIGIDWLRKLSGKAVPKLKPPKCRLRAFNGTSIEVLGKIEVSCQHKGRRYTMVFQVVNMNHPPLLSVAVCTTLGLVKFCNTVYRDSATLQVLDKYREEARNIVRRYQDVFEGYGKMEGPVTLEIDQEVKPVIQTPRRIPIAFREDFRRKINQLAQDGIIQKESQHTEWKHQNSKTLRGTGPW</sequence>
<keyword evidence="2" id="KW-1185">Reference proteome</keyword>
<reference evidence="1" key="2">
    <citation type="submission" date="2025-05" db="UniProtKB">
        <authorList>
            <consortium name="EnsemblMetazoa"/>
        </authorList>
    </citation>
    <scope>IDENTIFICATION</scope>
    <source>
        <strain evidence="1">Foshan</strain>
    </source>
</reference>
<evidence type="ECO:0000313" key="2">
    <source>
        <dbReference type="Proteomes" id="UP000069940"/>
    </source>
</evidence>
<organism evidence="1 2">
    <name type="scientific">Aedes albopictus</name>
    <name type="common">Asian tiger mosquito</name>
    <name type="synonym">Stegomyia albopicta</name>
    <dbReference type="NCBI Taxonomy" id="7160"/>
    <lineage>
        <taxon>Eukaryota</taxon>
        <taxon>Metazoa</taxon>
        <taxon>Ecdysozoa</taxon>
        <taxon>Arthropoda</taxon>
        <taxon>Hexapoda</taxon>
        <taxon>Insecta</taxon>
        <taxon>Pterygota</taxon>
        <taxon>Neoptera</taxon>
        <taxon>Endopterygota</taxon>
        <taxon>Diptera</taxon>
        <taxon>Nematocera</taxon>
        <taxon>Culicoidea</taxon>
        <taxon>Culicidae</taxon>
        <taxon>Culicinae</taxon>
        <taxon>Aedini</taxon>
        <taxon>Aedes</taxon>
        <taxon>Stegomyia</taxon>
    </lineage>
</organism>
<evidence type="ECO:0000313" key="1">
    <source>
        <dbReference type="EnsemblMetazoa" id="AALFPA23_017835.P26111"/>
    </source>
</evidence>